<evidence type="ECO:0000256" key="1">
    <source>
        <dbReference type="ARBA" id="ARBA00004651"/>
    </source>
</evidence>
<keyword evidence="7 8" id="KW-0472">Membrane</keyword>
<gene>
    <name evidence="9" type="ordered locus">FRAAL3549</name>
</gene>
<sequence>MRSTWRTLNRDLLRGIVLACLSVGVIGISYGAVCVTSGFPMWFPVLAATLVLAASSEFLFVGVIVAGGSPVAAVLVGLLVNARHLPYGLAIPPRVIQPGWRRIVASHLMNDESVVLSLAQPDLPRQRGAYWVCGAGILICWPAGALFGALAWNVIHDTDAFGLDAMFPAVILALILPALYERGMLRAVLTGAAITLATTPFLPSGLPELLALCAVFLNSAPEKQERAV</sequence>
<proteinExistence type="inferred from homology"/>
<keyword evidence="6 8" id="KW-1133">Transmembrane helix</keyword>
<evidence type="ECO:0000256" key="3">
    <source>
        <dbReference type="ARBA" id="ARBA00022448"/>
    </source>
</evidence>
<dbReference type="OrthoDB" id="5195391at2"/>
<dbReference type="InterPro" id="IPR011606">
    <property type="entry name" value="Brnchd-chn_aa_trnsp_permease"/>
</dbReference>
<dbReference type="eggNOG" id="COG1296">
    <property type="taxonomic scope" value="Bacteria"/>
</dbReference>
<evidence type="ECO:0000256" key="7">
    <source>
        <dbReference type="ARBA" id="ARBA00023136"/>
    </source>
</evidence>
<reference evidence="9 10" key="1">
    <citation type="journal article" date="2007" name="Genome Res.">
        <title>Genome characteristics of facultatively symbiotic Frankia sp. strains reflect host range and host plant biogeography.</title>
        <authorList>
            <person name="Normand P."/>
            <person name="Lapierre P."/>
            <person name="Tisa L.S."/>
            <person name="Gogarten J.P."/>
            <person name="Alloisio N."/>
            <person name="Bagnarol E."/>
            <person name="Bassi C.A."/>
            <person name="Berry A.M."/>
            <person name="Bickhart D.M."/>
            <person name="Choisne N."/>
            <person name="Couloux A."/>
            <person name="Cournoyer B."/>
            <person name="Cruveiller S."/>
            <person name="Daubin V."/>
            <person name="Demange N."/>
            <person name="Francino M.P."/>
            <person name="Goltsman E."/>
            <person name="Huang Y."/>
            <person name="Kopp O.R."/>
            <person name="Labarre L."/>
            <person name="Lapidus A."/>
            <person name="Lavire C."/>
            <person name="Marechal J."/>
            <person name="Martinez M."/>
            <person name="Mastronunzio J.E."/>
            <person name="Mullin B.C."/>
            <person name="Niemann J."/>
            <person name="Pujic P."/>
            <person name="Rawnsley T."/>
            <person name="Rouy Z."/>
            <person name="Schenowitz C."/>
            <person name="Sellstedt A."/>
            <person name="Tavares F."/>
            <person name="Tomkins J.P."/>
            <person name="Vallenet D."/>
            <person name="Valverde C."/>
            <person name="Wall L.G."/>
            <person name="Wang Y."/>
            <person name="Medigue C."/>
            <person name="Benson D.R."/>
        </authorList>
    </citation>
    <scope>NUCLEOTIDE SEQUENCE [LARGE SCALE GENOMIC DNA]</scope>
    <source>
        <strain evidence="10">DSM 45986 / CECT 9034 / ACN14a</strain>
    </source>
</reference>
<evidence type="ECO:0000256" key="4">
    <source>
        <dbReference type="ARBA" id="ARBA00022475"/>
    </source>
</evidence>
<dbReference type="EMBL" id="CT573213">
    <property type="protein sequence ID" value="CAJ62192.1"/>
    <property type="molecule type" value="Genomic_DNA"/>
</dbReference>
<dbReference type="KEGG" id="fal:FRAAL3549"/>
<dbReference type="Pfam" id="PF03591">
    <property type="entry name" value="AzlC"/>
    <property type="match status" value="1"/>
</dbReference>
<dbReference type="AlphaFoldDB" id="Q0RJW8"/>
<keyword evidence="4" id="KW-1003">Cell membrane</keyword>
<dbReference type="GO" id="GO:0005886">
    <property type="term" value="C:plasma membrane"/>
    <property type="evidence" value="ECO:0007669"/>
    <property type="project" value="UniProtKB-SubCell"/>
</dbReference>
<dbReference type="STRING" id="326424.FRAAL3549"/>
<feature type="transmembrane region" description="Helical" evidence="8">
    <location>
        <begin position="129"/>
        <end position="155"/>
    </location>
</feature>
<dbReference type="GO" id="GO:1903785">
    <property type="term" value="P:L-valine transmembrane transport"/>
    <property type="evidence" value="ECO:0007669"/>
    <property type="project" value="TreeGrafter"/>
</dbReference>
<dbReference type="PANTHER" id="PTHR34979">
    <property type="entry name" value="INNER MEMBRANE PROTEIN YGAZ"/>
    <property type="match status" value="1"/>
</dbReference>
<evidence type="ECO:0000256" key="8">
    <source>
        <dbReference type="SAM" id="Phobius"/>
    </source>
</evidence>
<evidence type="ECO:0000313" key="10">
    <source>
        <dbReference type="Proteomes" id="UP000000657"/>
    </source>
</evidence>
<evidence type="ECO:0000256" key="5">
    <source>
        <dbReference type="ARBA" id="ARBA00022692"/>
    </source>
</evidence>
<evidence type="ECO:0000256" key="6">
    <source>
        <dbReference type="ARBA" id="ARBA00022989"/>
    </source>
</evidence>
<keyword evidence="3" id="KW-0813">Transport</keyword>
<dbReference type="RefSeq" id="WP_011604690.1">
    <property type="nucleotide sequence ID" value="NC_008278.1"/>
</dbReference>
<comment type="subcellular location">
    <subcellularLocation>
        <location evidence="1">Cell membrane</location>
        <topology evidence="1">Multi-pass membrane protein</topology>
    </subcellularLocation>
</comment>
<protein>
    <submittedName>
        <fullName evidence="9">Branched-chain amino acid permease (Azaleucine resistance)</fullName>
    </submittedName>
</protein>
<dbReference type="PANTHER" id="PTHR34979:SF1">
    <property type="entry name" value="INNER MEMBRANE PROTEIN YGAZ"/>
    <property type="match status" value="1"/>
</dbReference>
<accession>Q0RJW8</accession>
<keyword evidence="5 8" id="KW-0812">Transmembrane</keyword>
<evidence type="ECO:0000256" key="2">
    <source>
        <dbReference type="ARBA" id="ARBA00010735"/>
    </source>
</evidence>
<organism evidence="9 10">
    <name type="scientific">Frankia alni (strain DSM 45986 / CECT 9034 / ACN14a)</name>
    <dbReference type="NCBI Taxonomy" id="326424"/>
    <lineage>
        <taxon>Bacteria</taxon>
        <taxon>Bacillati</taxon>
        <taxon>Actinomycetota</taxon>
        <taxon>Actinomycetes</taxon>
        <taxon>Frankiales</taxon>
        <taxon>Frankiaceae</taxon>
        <taxon>Frankia</taxon>
    </lineage>
</organism>
<feature type="transmembrane region" description="Helical" evidence="8">
    <location>
        <begin position="161"/>
        <end position="180"/>
    </location>
</feature>
<feature type="transmembrane region" description="Helical" evidence="8">
    <location>
        <begin position="58"/>
        <end position="80"/>
    </location>
</feature>
<dbReference type="HOGENOM" id="CLU_065777_0_1_11"/>
<dbReference type="Proteomes" id="UP000000657">
    <property type="component" value="Chromosome"/>
</dbReference>
<name>Q0RJW8_FRAAA</name>
<feature type="transmembrane region" description="Helical" evidence="8">
    <location>
        <begin position="12"/>
        <end position="38"/>
    </location>
</feature>
<keyword evidence="10" id="KW-1185">Reference proteome</keyword>
<comment type="similarity">
    <text evidence="2">Belongs to the AzlC family.</text>
</comment>
<evidence type="ECO:0000313" key="9">
    <source>
        <dbReference type="EMBL" id="CAJ62192.1"/>
    </source>
</evidence>